<reference evidence="1 2" key="1">
    <citation type="journal article" date="2021" name="Appl. Environ. Microbiol.">
        <title>Genetic linkage and physical mapping for an oyster mushroom Pleurotus cornucopiae and QTL analysis for the trait cap color.</title>
        <authorList>
            <person name="Zhang Y."/>
            <person name="Gao W."/>
            <person name="Sonnenberg A."/>
            <person name="Chen Q."/>
            <person name="Zhang J."/>
            <person name="Huang C."/>
        </authorList>
    </citation>
    <scope>NUCLEOTIDE SEQUENCE [LARGE SCALE GENOMIC DNA]</scope>
    <source>
        <strain evidence="1">CCMSSC00406</strain>
    </source>
</reference>
<evidence type="ECO:0000313" key="2">
    <source>
        <dbReference type="Proteomes" id="UP000824881"/>
    </source>
</evidence>
<dbReference type="EMBL" id="WQMT02000001">
    <property type="protein sequence ID" value="KAG9227722.1"/>
    <property type="molecule type" value="Genomic_DNA"/>
</dbReference>
<comment type="caution">
    <text evidence="1">The sequence shown here is derived from an EMBL/GenBank/DDBJ whole genome shotgun (WGS) entry which is preliminary data.</text>
</comment>
<keyword evidence="2" id="KW-1185">Reference proteome</keyword>
<evidence type="ECO:0000313" key="1">
    <source>
        <dbReference type="EMBL" id="KAG9227722.1"/>
    </source>
</evidence>
<gene>
    <name evidence="1" type="ORF">CCMSSC00406_0000632</name>
</gene>
<sequence>MLLSSAPTGPAIAKFSIVPMTSVVAAPVDTTTRDLNHWSMQLASPTAVTSRLCNVSAPSVEIMFKNDPKATSVMSSSFLCFVTWLLPAAPLRIALSLPSYAPAWTTPMRAIIVALLISLSLVTAAPAPSPSVRRLTLDPPNSITEVTALEGAQVSNYEPFSFFAKAAYCKQSLLRNWSCGRSCNQNPDFVPTLFGGDGGSIQFFYVGYWPKQDSVVVVHQGTDPFELCALLTDLNMIRTGLDETLFPGIPSEVSVHDGFRRVHAKTAVQILAEVKRLLDEKKTKNIITVGHSLGGALAALDSLYFRLNLPEDIDIRTVTFGAPRFGNEAFVKFFESKLNQFKRINHKRDVIPIVPGRFLGYMHLKGETHILGNGTTVGCPGNDNAEDEFCHIKSVPNLTKGNIAHHLGPYPGNVFMGSLLCDDTILAQAISIFSRDFESELSRRSSDRGNIDQWLTPDRNP</sequence>
<accession>A0ACB7JAU6</accession>
<dbReference type="Proteomes" id="UP000824881">
    <property type="component" value="Unassembled WGS sequence"/>
</dbReference>
<protein>
    <submittedName>
        <fullName evidence="1">Uncharacterized protein</fullName>
    </submittedName>
</protein>
<organism evidence="1 2">
    <name type="scientific">Pleurotus cornucopiae</name>
    <name type="common">Cornucopia mushroom</name>
    <dbReference type="NCBI Taxonomy" id="5321"/>
    <lineage>
        <taxon>Eukaryota</taxon>
        <taxon>Fungi</taxon>
        <taxon>Dikarya</taxon>
        <taxon>Basidiomycota</taxon>
        <taxon>Agaricomycotina</taxon>
        <taxon>Agaricomycetes</taxon>
        <taxon>Agaricomycetidae</taxon>
        <taxon>Agaricales</taxon>
        <taxon>Pleurotineae</taxon>
        <taxon>Pleurotaceae</taxon>
        <taxon>Pleurotus</taxon>
    </lineage>
</organism>
<proteinExistence type="predicted"/>
<name>A0ACB7JAU6_PLECO</name>